<dbReference type="PANTHER" id="PTHR11017:SF492">
    <property type="entry name" value="TIR DOMAIN, P-LOOP CONTAINING NUCLEOSIDE TRIPHOSPHATE HYDROLASE"/>
    <property type="match status" value="1"/>
</dbReference>
<dbReference type="InterPro" id="IPR042197">
    <property type="entry name" value="Apaf_helical"/>
</dbReference>
<name>A0AAD5GUL4_AMBAR</name>
<dbReference type="Gene3D" id="3.40.50.300">
    <property type="entry name" value="P-loop containing nucleotide triphosphate hydrolases"/>
    <property type="match status" value="1"/>
</dbReference>
<organism evidence="5 6">
    <name type="scientific">Ambrosia artemisiifolia</name>
    <name type="common">Common ragweed</name>
    <dbReference type="NCBI Taxonomy" id="4212"/>
    <lineage>
        <taxon>Eukaryota</taxon>
        <taxon>Viridiplantae</taxon>
        <taxon>Streptophyta</taxon>
        <taxon>Embryophyta</taxon>
        <taxon>Tracheophyta</taxon>
        <taxon>Spermatophyta</taxon>
        <taxon>Magnoliopsida</taxon>
        <taxon>eudicotyledons</taxon>
        <taxon>Gunneridae</taxon>
        <taxon>Pentapetalae</taxon>
        <taxon>asterids</taxon>
        <taxon>campanulids</taxon>
        <taxon>Asterales</taxon>
        <taxon>Asteraceae</taxon>
        <taxon>Asteroideae</taxon>
        <taxon>Heliantheae alliance</taxon>
        <taxon>Heliantheae</taxon>
        <taxon>Ambrosia</taxon>
    </lineage>
</organism>
<reference evidence="5" key="1">
    <citation type="submission" date="2022-06" db="EMBL/GenBank/DDBJ databases">
        <title>Uncovering the hologenomic basis of an extraordinary plant invasion.</title>
        <authorList>
            <person name="Bieker V.C."/>
            <person name="Martin M.D."/>
            <person name="Gilbert T."/>
            <person name="Hodgins K."/>
            <person name="Battlay P."/>
            <person name="Petersen B."/>
            <person name="Wilson J."/>
        </authorList>
    </citation>
    <scope>NUCLEOTIDE SEQUENCE</scope>
    <source>
        <strain evidence="5">AA19_3_7</strain>
        <tissue evidence="5">Leaf</tissue>
    </source>
</reference>
<dbReference type="GO" id="GO:0043531">
    <property type="term" value="F:ADP binding"/>
    <property type="evidence" value="ECO:0007669"/>
    <property type="project" value="InterPro"/>
</dbReference>
<dbReference type="AlphaFoldDB" id="A0AAD5GUL4"/>
<keyword evidence="2" id="KW-0677">Repeat</keyword>
<sequence>MEDRIEVINFGLKHDLYNAIAICVMGGSGKTTVAQCIYNLNNKDFKSSSFIQDIGKQPDGMLGLQKQLLRDLLGGKKIKISNVSEATHKIEQILHMKKVLIVLDDIDKHEQLSALLGTKAFPTQSKIIIITRLLDIQTLFGSVSLKCHVNKIKLLDDLESLELLSWYAFRSKTPMEGFKELAIQLAQYCGGNPLALKVLGDLDCNIQSVLRRCFDSLPLRSHKELFLHIACFFVGEYEFVTEMILEEELYAKSGILTLIRRSLLTISANRKLMMHQLLQEMGRSILCEESKDPTKRSRVWHDTESYHVLRKGDGSNTIEGLTLDMRKVEQGMRSEVRQLK</sequence>
<evidence type="ECO:0000259" key="3">
    <source>
        <dbReference type="Pfam" id="PF00931"/>
    </source>
</evidence>
<dbReference type="InterPro" id="IPR027417">
    <property type="entry name" value="P-loop_NTPase"/>
</dbReference>
<dbReference type="InterPro" id="IPR036390">
    <property type="entry name" value="WH_DNA-bd_sf"/>
</dbReference>
<dbReference type="InterPro" id="IPR058192">
    <property type="entry name" value="WHD_ROQ1-like"/>
</dbReference>
<dbReference type="InterPro" id="IPR044974">
    <property type="entry name" value="Disease_R_plants"/>
</dbReference>
<comment type="caution">
    <text evidence="5">The sequence shown here is derived from an EMBL/GenBank/DDBJ whole genome shotgun (WGS) entry which is preliminary data.</text>
</comment>
<evidence type="ECO:0000259" key="4">
    <source>
        <dbReference type="Pfam" id="PF23282"/>
    </source>
</evidence>
<dbReference type="Pfam" id="PF00931">
    <property type="entry name" value="NB-ARC"/>
    <property type="match status" value="1"/>
</dbReference>
<evidence type="ECO:0000256" key="2">
    <source>
        <dbReference type="ARBA" id="ARBA00022737"/>
    </source>
</evidence>
<proteinExistence type="predicted"/>
<dbReference type="Proteomes" id="UP001206925">
    <property type="component" value="Unassembled WGS sequence"/>
</dbReference>
<dbReference type="InterPro" id="IPR002182">
    <property type="entry name" value="NB-ARC"/>
</dbReference>
<keyword evidence="1" id="KW-0433">Leucine-rich repeat</keyword>
<dbReference type="EMBL" id="JAMZMK010005694">
    <property type="protein sequence ID" value="KAI7752413.1"/>
    <property type="molecule type" value="Genomic_DNA"/>
</dbReference>
<dbReference type="Pfam" id="PF23282">
    <property type="entry name" value="WHD_ROQ1"/>
    <property type="match status" value="1"/>
</dbReference>
<accession>A0AAD5GUL4</accession>
<evidence type="ECO:0000313" key="6">
    <source>
        <dbReference type="Proteomes" id="UP001206925"/>
    </source>
</evidence>
<dbReference type="SUPFAM" id="SSF52540">
    <property type="entry name" value="P-loop containing nucleoside triphosphate hydrolases"/>
    <property type="match status" value="1"/>
</dbReference>
<evidence type="ECO:0008006" key="7">
    <source>
        <dbReference type="Google" id="ProtNLM"/>
    </source>
</evidence>
<feature type="domain" description="NB-ARC" evidence="3">
    <location>
        <begin position="9"/>
        <end position="172"/>
    </location>
</feature>
<protein>
    <recommendedName>
        <fullName evidence="7">NB-ARC domain-containing protein</fullName>
    </recommendedName>
</protein>
<gene>
    <name evidence="5" type="ORF">M8C21_026988</name>
</gene>
<evidence type="ECO:0000256" key="1">
    <source>
        <dbReference type="ARBA" id="ARBA00022614"/>
    </source>
</evidence>
<feature type="domain" description="Disease resistance protein Roq1-like winged-helix" evidence="4">
    <location>
        <begin position="222"/>
        <end position="290"/>
    </location>
</feature>
<dbReference type="GO" id="GO:0006952">
    <property type="term" value="P:defense response"/>
    <property type="evidence" value="ECO:0007669"/>
    <property type="project" value="InterPro"/>
</dbReference>
<keyword evidence="6" id="KW-1185">Reference proteome</keyword>
<evidence type="ECO:0000313" key="5">
    <source>
        <dbReference type="EMBL" id="KAI7752413.1"/>
    </source>
</evidence>
<dbReference type="PANTHER" id="PTHR11017">
    <property type="entry name" value="LEUCINE-RICH REPEAT-CONTAINING PROTEIN"/>
    <property type="match status" value="1"/>
</dbReference>
<dbReference type="Gene3D" id="1.10.8.430">
    <property type="entry name" value="Helical domain of apoptotic protease-activating factors"/>
    <property type="match status" value="1"/>
</dbReference>
<dbReference type="PRINTS" id="PR00364">
    <property type="entry name" value="DISEASERSIST"/>
</dbReference>
<dbReference type="SUPFAM" id="SSF46785">
    <property type="entry name" value="Winged helix' DNA-binding domain"/>
    <property type="match status" value="1"/>
</dbReference>